<gene>
    <name evidence="6" type="ORF">SAMN05444355_10421</name>
</gene>
<feature type="transmembrane region" description="Helical" evidence="5">
    <location>
        <begin position="110"/>
        <end position="128"/>
    </location>
</feature>
<keyword evidence="7" id="KW-1185">Reference proteome</keyword>
<feature type="transmembrane region" description="Helical" evidence="5">
    <location>
        <begin position="72"/>
        <end position="90"/>
    </location>
</feature>
<evidence type="ECO:0000256" key="1">
    <source>
        <dbReference type="ARBA" id="ARBA00004141"/>
    </source>
</evidence>
<evidence type="ECO:0000256" key="4">
    <source>
        <dbReference type="ARBA" id="ARBA00023136"/>
    </source>
</evidence>
<organism evidence="6 7">
    <name type="scientific">Flavobacterium frigoris</name>
    <dbReference type="NCBI Taxonomy" id="229204"/>
    <lineage>
        <taxon>Bacteria</taxon>
        <taxon>Pseudomonadati</taxon>
        <taxon>Bacteroidota</taxon>
        <taxon>Flavobacteriia</taxon>
        <taxon>Flavobacteriales</taxon>
        <taxon>Flavobacteriaceae</taxon>
        <taxon>Flavobacterium</taxon>
    </lineage>
</organism>
<sequence>MEYIGYLASIIIGLSLGLIGGGGSILAVPILVYLFKIHPEQATSYSLFIVGFTSMIGSFSHYKLGNLKIKSALIFAVPSILSLLFVRKIILPLLPDILFSIDDFDITKNLLIMIVFAFLMIATSVSMIRKTKKVKETKEINFLILSIIGLFVGLIIGFLGAGGGFLIIPALLFFANLPMKQAVGTSLFIIFINSLIGFGGDLLGGVDLNYKLLFIISAMAIVGLFIGTQLSKKIDGGKLKPAFGWFVLVMGIYIIVKELFFK</sequence>
<protein>
    <recommendedName>
        <fullName evidence="5">Probable membrane transporter protein</fullName>
    </recommendedName>
</protein>
<evidence type="ECO:0000256" key="3">
    <source>
        <dbReference type="ARBA" id="ARBA00022989"/>
    </source>
</evidence>
<dbReference type="OrthoDB" id="8559161at2"/>
<dbReference type="InterPro" id="IPR051598">
    <property type="entry name" value="TSUP/Inactive_protease-like"/>
</dbReference>
<keyword evidence="4 5" id="KW-0472">Membrane</keyword>
<feature type="transmembrane region" description="Helical" evidence="5">
    <location>
        <begin position="140"/>
        <end position="173"/>
    </location>
</feature>
<keyword evidence="3 5" id="KW-1133">Transmembrane helix</keyword>
<feature type="transmembrane region" description="Helical" evidence="5">
    <location>
        <begin position="242"/>
        <end position="261"/>
    </location>
</feature>
<dbReference type="Pfam" id="PF01925">
    <property type="entry name" value="TauE"/>
    <property type="match status" value="1"/>
</dbReference>
<keyword evidence="2 5" id="KW-0812">Transmembrane</keyword>
<dbReference type="PANTHER" id="PTHR43701">
    <property type="entry name" value="MEMBRANE TRANSPORTER PROTEIN MJ0441-RELATED"/>
    <property type="match status" value="1"/>
</dbReference>
<dbReference type="AlphaFoldDB" id="A0A1H9IIM3"/>
<feature type="transmembrane region" description="Helical" evidence="5">
    <location>
        <begin position="212"/>
        <end position="230"/>
    </location>
</feature>
<feature type="transmembrane region" description="Helical" evidence="5">
    <location>
        <begin position="179"/>
        <end position="200"/>
    </location>
</feature>
<feature type="transmembrane region" description="Helical" evidence="5">
    <location>
        <begin position="7"/>
        <end position="35"/>
    </location>
</feature>
<evidence type="ECO:0000256" key="5">
    <source>
        <dbReference type="RuleBase" id="RU363041"/>
    </source>
</evidence>
<dbReference type="InterPro" id="IPR002781">
    <property type="entry name" value="TM_pro_TauE-like"/>
</dbReference>
<dbReference type="Proteomes" id="UP000183658">
    <property type="component" value="Unassembled WGS sequence"/>
</dbReference>
<keyword evidence="5" id="KW-1003">Cell membrane</keyword>
<proteinExistence type="inferred from homology"/>
<evidence type="ECO:0000313" key="6">
    <source>
        <dbReference type="EMBL" id="SEQ74397.1"/>
    </source>
</evidence>
<comment type="subcellular location">
    <subcellularLocation>
        <location evidence="5">Cell membrane</location>
        <topology evidence="5">Multi-pass membrane protein</topology>
    </subcellularLocation>
    <subcellularLocation>
        <location evidence="1">Membrane</location>
        <topology evidence="1">Multi-pass membrane protein</topology>
    </subcellularLocation>
</comment>
<evidence type="ECO:0000313" key="7">
    <source>
        <dbReference type="Proteomes" id="UP000183658"/>
    </source>
</evidence>
<evidence type="ECO:0000256" key="2">
    <source>
        <dbReference type="ARBA" id="ARBA00022692"/>
    </source>
</evidence>
<feature type="transmembrane region" description="Helical" evidence="5">
    <location>
        <begin position="41"/>
        <end position="60"/>
    </location>
</feature>
<name>A0A1H9IIM3_FLAFI</name>
<reference evidence="7" key="1">
    <citation type="submission" date="2016-10" db="EMBL/GenBank/DDBJ databases">
        <authorList>
            <person name="Varghese N."/>
            <person name="Submissions S."/>
        </authorList>
    </citation>
    <scope>NUCLEOTIDE SEQUENCE [LARGE SCALE GENOMIC DNA]</scope>
    <source>
        <strain evidence="7">DSM 15719</strain>
    </source>
</reference>
<accession>A0A1H9IIM3</accession>
<dbReference type="EMBL" id="FOFZ01000004">
    <property type="protein sequence ID" value="SEQ74397.1"/>
    <property type="molecule type" value="Genomic_DNA"/>
</dbReference>
<dbReference type="RefSeq" id="WP_074722756.1">
    <property type="nucleotide sequence ID" value="NZ_CBCRVS010000018.1"/>
</dbReference>
<dbReference type="GO" id="GO:0005886">
    <property type="term" value="C:plasma membrane"/>
    <property type="evidence" value="ECO:0007669"/>
    <property type="project" value="UniProtKB-SubCell"/>
</dbReference>
<comment type="similarity">
    <text evidence="5">Belongs to the 4-toluene sulfonate uptake permease (TSUP) (TC 2.A.102) family.</text>
</comment>
<dbReference type="PANTHER" id="PTHR43701:SF2">
    <property type="entry name" value="MEMBRANE TRANSPORTER PROTEIN YJNA-RELATED"/>
    <property type="match status" value="1"/>
</dbReference>